<protein>
    <submittedName>
        <fullName evidence="1">Uncharacterized protein</fullName>
    </submittedName>
</protein>
<sequence>MVTIPLYRQQAEDLQQYFFPYFKQLKVSNLANVAHLSVQCGEFLTVVAVNCIMDEVMLCVNKKLINTSGAKINLKLSDAQAVIFNRLLIQYPVTADQWHLLQLCRYLVDVLDKELIKHQIINSGKSMQDLKR</sequence>
<keyword evidence="2" id="KW-1185">Reference proteome</keyword>
<reference evidence="1 2" key="1">
    <citation type="journal article" date="2015" name="Stand. Genomic Sci.">
        <title>Genomic Encyclopedia of Bacterial and Archaeal Type Strains, Phase III: the genomes of soil and plant-associated and newly described type strains.</title>
        <authorList>
            <person name="Whitman W.B."/>
            <person name="Woyke T."/>
            <person name="Klenk H.P."/>
            <person name="Zhou Y."/>
            <person name="Lilburn T.G."/>
            <person name="Beck B.J."/>
            <person name="De Vos P."/>
            <person name="Vandamme P."/>
            <person name="Eisen J.A."/>
            <person name="Garrity G."/>
            <person name="Hugenholtz P."/>
            <person name="Kyrpides N.C."/>
        </authorList>
    </citation>
    <scope>NUCLEOTIDE SEQUENCE [LARGE SCALE GENOMIC DNA]</scope>
    <source>
        <strain evidence="1 2">CGMCC 1.7271</strain>
    </source>
</reference>
<organism evidence="1 2">
    <name type="scientific">Lacibacter cauensis</name>
    <dbReference type="NCBI Taxonomy" id="510947"/>
    <lineage>
        <taxon>Bacteria</taxon>
        <taxon>Pseudomonadati</taxon>
        <taxon>Bacteroidota</taxon>
        <taxon>Chitinophagia</taxon>
        <taxon>Chitinophagales</taxon>
        <taxon>Chitinophagaceae</taxon>
        <taxon>Lacibacter</taxon>
    </lineage>
</organism>
<proteinExistence type="predicted"/>
<gene>
    <name evidence="1" type="ORF">IQ13_3220</name>
</gene>
<evidence type="ECO:0000313" key="2">
    <source>
        <dbReference type="Proteomes" id="UP000316167"/>
    </source>
</evidence>
<dbReference type="EMBL" id="VLLE01000005">
    <property type="protein sequence ID" value="TWI80542.1"/>
    <property type="molecule type" value="Genomic_DNA"/>
</dbReference>
<accession>A0A562SH35</accession>
<name>A0A562SH35_9BACT</name>
<evidence type="ECO:0000313" key="1">
    <source>
        <dbReference type="EMBL" id="TWI80542.1"/>
    </source>
</evidence>
<dbReference type="Proteomes" id="UP000316167">
    <property type="component" value="Unassembled WGS sequence"/>
</dbReference>
<comment type="caution">
    <text evidence="1">The sequence shown here is derived from an EMBL/GenBank/DDBJ whole genome shotgun (WGS) entry which is preliminary data.</text>
</comment>
<dbReference type="RefSeq" id="WP_144887570.1">
    <property type="nucleotide sequence ID" value="NZ_VLLE01000005.1"/>
</dbReference>
<dbReference type="AlphaFoldDB" id="A0A562SH35"/>